<keyword evidence="1" id="KW-0614">Plasmid</keyword>
<dbReference type="AlphaFoldDB" id="A0AAU8D145"/>
<reference evidence="1" key="1">
    <citation type="submission" date="2024-06" db="EMBL/GenBank/DDBJ databases">
        <title>Mesorhizobium karijinii sp. nov., a symbiont of the iconic Swainsona formosa from arid Australia.</title>
        <authorList>
            <person name="Hill Y.J."/>
            <person name="Watkin E.L.J."/>
            <person name="O'Hara G.W."/>
            <person name="Terpolilli J."/>
            <person name="Tye M.L."/>
            <person name="Kohlmeier M.G."/>
        </authorList>
    </citation>
    <scope>NUCLEOTIDE SEQUENCE</scope>
    <source>
        <strain evidence="1">WSM2240</strain>
        <plasmid evidence="1">pMk2240B</plasmid>
    </source>
</reference>
<evidence type="ECO:0000313" key="1">
    <source>
        <dbReference type="EMBL" id="XCG51977.1"/>
    </source>
</evidence>
<protein>
    <recommendedName>
        <fullName evidence="2">HNH endonuclease</fullName>
    </recommendedName>
</protein>
<dbReference type="EMBL" id="CP159255">
    <property type="protein sequence ID" value="XCG51977.1"/>
    <property type="molecule type" value="Genomic_DNA"/>
</dbReference>
<evidence type="ECO:0008006" key="2">
    <source>
        <dbReference type="Google" id="ProtNLM"/>
    </source>
</evidence>
<dbReference type="RefSeq" id="WP_353646239.1">
    <property type="nucleotide sequence ID" value="NZ_CP159255.1"/>
</dbReference>
<name>A0AAU8D145_9HYPH</name>
<organism evidence="1">
    <name type="scientific">Mesorhizobium sp. WSM2240</name>
    <dbReference type="NCBI Taxonomy" id="3228851"/>
    <lineage>
        <taxon>Bacteria</taxon>
        <taxon>Pseudomonadati</taxon>
        <taxon>Pseudomonadota</taxon>
        <taxon>Alphaproteobacteria</taxon>
        <taxon>Hyphomicrobiales</taxon>
        <taxon>Phyllobacteriaceae</taxon>
        <taxon>Mesorhizobium</taxon>
    </lineage>
</organism>
<gene>
    <name evidence="1" type="ORF">ABVK50_29395</name>
</gene>
<sequence>MAECVFCGDIAGTAIKVPYGYLPAVGDRYHDSDVLVDLPSCVECSEILSEVSFGSIEGASRYLSSVYRETYHHWLGDMLWTSQELRELGYNLSSTIEQSYRVQLEVKARVDHCENVGILGPAIPDEILDDINYALSLLGAGPGRSPK</sequence>
<geneLocation type="plasmid" evidence="1">
    <name>pMk2240B</name>
</geneLocation>
<proteinExistence type="predicted"/>
<accession>A0AAU8D145</accession>